<dbReference type="SUPFAM" id="SSF53720">
    <property type="entry name" value="ALDH-like"/>
    <property type="match status" value="1"/>
</dbReference>
<name>A0AAE4FR76_9CYAN</name>
<dbReference type="InterPro" id="IPR016161">
    <property type="entry name" value="Ald_DH/histidinol_DH"/>
</dbReference>
<evidence type="ECO:0000256" key="1">
    <source>
        <dbReference type="ARBA" id="ARBA00023002"/>
    </source>
</evidence>
<dbReference type="Proteomes" id="UP001268256">
    <property type="component" value="Unassembled WGS sequence"/>
</dbReference>
<dbReference type="Gene3D" id="3.40.309.10">
    <property type="entry name" value="Aldehyde Dehydrogenase, Chain A, domain 2"/>
    <property type="match status" value="1"/>
</dbReference>
<protein>
    <submittedName>
        <fullName evidence="3">Aldehyde dehydrogenase family protein</fullName>
    </submittedName>
</protein>
<dbReference type="InterPro" id="IPR016163">
    <property type="entry name" value="Ald_DH_C"/>
</dbReference>
<evidence type="ECO:0000259" key="2">
    <source>
        <dbReference type="Pfam" id="PF00171"/>
    </source>
</evidence>
<keyword evidence="4" id="KW-1185">Reference proteome</keyword>
<accession>A0AAE4FR76</accession>
<evidence type="ECO:0000313" key="4">
    <source>
        <dbReference type="Proteomes" id="UP001268256"/>
    </source>
</evidence>
<organism evidence="3 4">
    <name type="scientific">Pseudocalidococcus azoricus BACA0444</name>
    <dbReference type="NCBI Taxonomy" id="2918990"/>
    <lineage>
        <taxon>Bacteria</taxon>
        <taxon>Bacillati</taxon>
        <taxon>Cyanobacteriota</taxon>
        <taxon>Cyanophyceae</taxon>
        <taxon>Acaryochloridales</taxon>
        <taxon>Thermosynechococcaceae</taxon>
        <taxon>Pseudocalidococcus</taxon>
        <taxon>Pseudocalidococcus azoricus</taxon>
    </lineage>
</organism>
<dbReference type="RefSeq" id="WP_322877928.1">
    <property type="nucleotide sequence ID" value="NZ_JAVMIP010000005.1"/>
</dbReference>
<dbReference type="InterPro" id="IPR015590">
    <property type="entry name" value="Aldehyde_DH_dom"/>
</dbReference>
<dbReference type="InterPro" id="IPR016162">
    <property type="entry name" value="Ald_DH_N"/>
</dbReference>
<reference evidence="4" key="1">
    <citation type="submission" date="2023-07" db="EMBL/GenBank/DDBJ databases">
        <authorList>
            <person name="Luz R."/>
            <person name="Cordeiro R."/>
            <person name="Fonseca A."/>
            <person name="Goncalves V."/>
        </authorList>
    </citation>
    <scope>NUCLEOTIDE SEQUENCE [LARGE SCALE GENOMIC DNA]</scope>
    <source>
        <strain evidence="4">BACA0444</strain>
    </source>
</reference>
<dbReference type="GO" id="GO:0004350">
    <property type="term" value="F:glutamate-5-semialdehyde dehydrogenase activity"/>
    <property type="evidence" value="ECO:0007669"/>
    <property type="project" value="InterPro"/>
</dbReference>
<comment type="caution">
    <text evidence="3">The sequence shown here is derived from an EMBL/GenBank/DDBJ whole genome shotgun (WGS) entry which is preliminary data.</text>
</comment>
<sequence>MTHSCPVPLSVAECFTAAHQAQPVIATCSAAVRNQVLYLLGQQLRENTSAILEANTLDLESSRDLATSPTILAWLRLTHERVKMGGAWLERLLSAPDPLAVSQGMAGHMFPIPIGLVGLVYEGFPLMSLLTASLCLKTGNALIVRPSPETSYTNQALLDLIHTALAKANLPITTIQSLAPEVPLKDITATPSGLNLLIPYGRPSFVWQVQQQTSGQTLPIAIGNNYLFWGTSGQPELVLEMIYRSHQAEPDAVVAIEKVLVPPELNRSLLAWLWDSLGQQGFEIRLGTALKAEFGQFKIVDAEEWQGAYLKKIVAFEAVPNLEAGITWINQYGRGPVCAVASESYRECLTLSQRIRSPQIWLNRPPEFSRLETLSLGISAQAGLYRGLVGLGQLVSHQRLFFA</sequence>
<dbReference type="PANTHER" id="PTHR11063:SF8">
    <property type="entry name" value="DELTA-1-PYRROLINE-5-CARBOXYLATE SYNTHASE"/>
    <property type="match status" value="1"/>
</dbReference>
<keyword evidence="1" id="KW-0560">Oxidoreductase</keyword>
<dbReference type="EMBL" id="JAVMIP010000005">
    <property type="protein sequence ID" value="MDS3860660.1"/>
    <property type="molecule type" value="Genomic_DNA"/>
</dbReference>
<dbReference type="PIRSF" id="PIRSF000151">
    <property type="entry name" value="GPR"/>
    <property type="match status" value="1"/>
</dbReference>
<feature type="domain" description="Aldehyde dehydrogenase" evidence="2">
    <location>
        <begin position="11"/>
        <end position="171"/>
    </location>
</feature>
<dbReference type="PANTHER" id="PTHR11063">
    <property type="entry name" value="GLUTAMATE SEMIALDEHYDE DEHYDROGENASE"/>
    <property type="match status" value="1"/>
</dbReference>
<evidence type="ECO:0000313" key="3">
    <source>
        <dbReference type="EMBL" id="MDS3860660.1"/>
    </source>
</evidence>
<dbReference type="GO" id="GO:0050661">
    <property type="term" value="F:NADP binding"/>
    <property type="evidence" value="ECO:0007669"/>
    <property type="project" value="InterPro"/>
</dbReference>
<dbReference type="Gene3D" id="3.40.605.10">
    <property type="entry name" value="Aldehyde Dehydrogenase, Chain A, domain 1"/>
    <property type="match status" value="1"/>
</dbReference>
<gene>
    <name evidence="3" type="ORF">RIF25_07525</name>
</gene>
<dbReference type="Pfam" id="PF00171">
    <property type="entry name" value="Aldedh"/>
    <property type="match status" value="1"/>
</dbReference>
<dbReference type="InterPro" id="IPR012134">
    <property type="entry name" value="Glu-5-SA_DH"/>
</dbReference>
<dbReference type="AlphaFoldDB" id="A0AAE4FR76"/>
<proteinExistence type="predicted"/>